<reference evidence="1 2" key="1">
    <citation type="journal article" date="2018" name="Sci. Rep.">
        <title>Genomic signatures of local adaptation to the degree of environmental predictability in rotifers.</title>
        <authorList>
            <person name="Franch-Gras L."/>
            <person name="Hahn C."/>
            <person name="Garcia-Roger E.M."/>
            <person name="Carmona M.J."/>
            <person name="Serra M."/>
            <person name="Gomez A."/>
        </authorList>
    </citation>
    <scope>NUCLEOTIDE SEQUENCE [LARGE SCALE GENOMIC DNA]</scope>
    <source>
        <strain evidence="1">HYR1</strain>
    </source>
</reference>
<dbReference type="EMBL" id="REGN01000748">
    <property type="protein sequence ID" value="RNA39493.1"/>
    <property type="molecule type" value="Genomic_DNA"/>
</dbReference>
<proteinExistence type="predicted"/>
<comment type="caution">
    <text evidence="1">The sequence shown here is derived from an EMBL/GenBank/DDBJ whole genome shotgun (WGS) entry which is preliminary data.</text>
</comment>
<dbReference type="Proteomes" id="UP000276133">
    <property type="component" value="Unassembled WGS sequence"/>
</dbReference>
<evidence type="ECO:0000313" key="2">
    <source>
        <dbReference type="Proteomes" id="UP000276133"/>
    </source>
</evidence>
<keyword evidence="2" id="KW-1185">Reference proteome</keyword>
<sequence>MTFCAQENFGTEGTLSSSISIGNRKKNINIIKLTAPKFTHNLNDSKDLTLKVLNLITFKQKYGKHFKR</sequence>
<evidence type="ECO:0000313" key="1">
    <source>
        <dbReference type="EMBL" id="RNA39493.1"/>
    </source>
</evidence>
<gene>
    <name evidence="1" type="ORF">BpHYR1_042359</name>
</gene>
<dbReference type="AlphaFoldDB" id="A0A3M7SUJ5"/>
<organism evidence="1 2">
    <name type="scientific">Brachionus plicatilis</name>
    <name type="common">Marine rotifer</name>
    <name type="synonym">Brachionus muelleri</name>
    <dbReference type="NCBI Taxonomy" id="10195"/>
    <lineage>
        <taxon>Eukaryota</taxon>
        <taxon>Metazoa</taxon>
        <taxon>Spiralia</taxon>
        <taxon>Gnathifera</taxon>
        <taxon>Rotifera</taxon>
        <taxon>Eurotatoria</taxon>
        <taxon>Monogononta</taxon>
        <taxon>Pseudotrocha</taxon>
        <taxon>Ploima</taxon>
        <taxon>Brachionidae</taxon>
        <taxon>Brachionus</taxon>
    </lineage>
</organism>
<name>A0A3M7SUJ5_BRAPC</name>
<protein>
    <submittedName>
        <fullName evidence="1">Uncharacterized protein</fullName>
    </submittedName>
</protein>
<accession>A0A3M7SUJ5</accession>